<dbReference type="AlphaFoldDB" id="A0AAE2ZTT8"/>
<dbReference type="Proteomes" id="UP001196509">
    <property type="component" value="Unassembled WGS sequence"/>
</dbReference>
<evidence type="ECO:0000313" key="2">
    <source>
        <dbReference type="EMBL" id="MBW8640348.1"/>
    </source>
</evidence>
<dbReference type="EMBL" id="JAICBX010000006">
    <property type="protein sequence ID" value="MBW8640348.1"/>
    <property type="molecule type" value="Genomic_DNA"/>
</dbReference>
<evidence type="ECO:0000259" key="1">
    <source>
        <dbReference type="Pfam" id="PF20056"/>
    </source>
</evidence>
<proteinExistence type="predicted"/>
<gene>
    <name evidence="2" type="ORF">K1W69_24365</name>
</gene>
<evidence type="ECO:0000313" key="3">
    <source>
        <dbReference type="Proteomes" id="UP001196509"/>
    </source>
</evidence>
<reference evidence="2" key="1">
    <citation type="submission" date="2021-08" db="EMBL/GenBank/DDBJ databases">
        <title>Hoeflea bacterium WL0058 sp. nov., isolated from the sediment.</title>
        <authorList>
            <person name="Wang L."/>
            <person name="Zhang D."/>
        </authorList>
    </citation>
    <scope>NUCLEOTIDE SEQUENCE</scope>
    <source>
        <strain evidence="2">WL0058</strain>
    </source>
</reference>
<protein>
    <recommendedName>
        <fullName evidence="1">DUF6455 domain-containing protein</fullName>
    </recommendedName>
</protein>
<dbReference type="InterPro" id="IPR045601">
    <property type="entry name" value="DUF6455"/>
</dbReference>
<dbReference type="RefSeq" id="WP_220231083.1">
    <property type="nucleotide sequence ID" value="NZ_JAICBX010000006.1"/>
</dbReference>
<sequence>MGVKSYLARLSKHNRLFHAMMRKLGVQQTLFDLPHSSEISRRAVQRCMGCAQAGDCDNLLSQNDTLDTPPTYCRNVALIARLQRLEEASPELGKALLN</sequence>
<comment type="caution">
    <text evidence="2">The sequence shown here is derived from an EMBL/GenBank/DDBJ whole genome shotgun (WGS) entry which is preliminary data.</text>
</comment>
<keyword evidence="3" id="KW-1185">Reference proteome</keyword>
<feature type="domain" description="DUF6455" evidence="1">
    <location>
        <begin position="7"/>
        <end position="84"/>
    </location>
</feature>
<accession>A0AAE2ZTT8</accession>
<organism evidence="2 3">
    <name type="scientific">Flavimaribacter sediminis</name>
    <dbReference type="NCBI Taxonomy" id="2865987"/>
    <lineage>
        <taxon>Bacteria</taxon>
        <taxon>Pseudomonadati</taxon>
        <taxon>Pseudomonadota</taxon>
        <taxon>Alphaproteobacteria</taxon>
        <taxon>Hyphomicrobiales</taxon>
        <taxon>Rhizobiaceae</taxon>
        <taxon>Flavimaribacter</taxon>
    </lineage>
</organism>
<dbReference type="Pfam" id="PF20056">
    <property type="entry name" value="DUF6455"/>
    <property type="match status" value="1"/>
</dbReference>
<name>A0AAE2ZTT8_9HYPH</name>